<evidence type="ECO:0000259" key="2">
    <source>
        <dbReference type="Pfam" id="PF07728"/>
    </source>
</evidence>
<dbReference type="SUPFAM" id="SSF52540">
    <property type="entry name" value="P-loop containing nucleoside triphosphate hydrolases"/>
    <property type="match status" value="1"/>
</dbReference>
<proteinExistence type="predicted"/>
<feature type="compositionally biased region" description="Low complexity" evidence="1">
    <location>
        <begin position="134"/>
        <end position="149"/>
    </location>
</feature>
<reference evidence="3 4" key="1">
    <citation type="submission" date="2023-07" db="EMBL/GenBank/DDBJ databases">
        <title>Genomic Encyclopedia of Type Strains, Phase IV (KMG-IV): sequencing the most valuable type-strain genomes for metagenomic binning, comparative biology and taxonomic classification.</title>
        <authorList>
            <person name="Goeker M."/>
        </authorList>
    </citation>
    <scope>NUCLEOTIDE SEQUENCE [LARGE SCALE GENOMIC DNA]</scope>
    <source>
        <strain evidence="3 4">DSM 9768</strain>
    </source>
</reference>
<dbReference type="Pfam" id="PF07728">
    <property type="entry name" value="AAA_5"/>
    <property type="match status" value="1"/>
</dbReference>
<keyword evidence="4" id="KW-1185">Reference proteome</keyword>
<dbReference type="PANTHER" id="PTHR42759:SF1">
    <property type="entry name" value="MAGNESIUM-CHELATASE SUBUNIT CHLD"/>
    <property type="match status" value="1"/>
</dbReference>
<dbReference type="Proteomes" id="UP001230005">
    <property type="component" value="Unassembled WGS sequence"/>
</dbReference>
<feature type="domain" description="ATPase dynein-related AAA" evidence="2">
    <location>
        <begin position="224"/>
        <end position="361"/>
    </location>
</feature>
<dbReference type="EMBL" id="JAUSUG010000011">
    <property type="protein sequence ID" value="MDQ0255520.1"/>
    <property type="molecule type" value="Genomic_DNA"/>
</dbReference>
<organism evidence="3 4">
    <name type="scientific">Evansella vedderi</name>
    <dbReference type="NCBI Taxonomy" id="38282"/>
    <lineage>
        <taxon>Bacteria</taxon>
        <taxon>Bacillati</taxon>
        <taxon>Bacillota</taxon>
        <taxon>Bacilli</taxon>
        <taxon>Bacillales</taxon>
        <taxon>Bacillaceae</taxon>
        <taxon>Evansella</taxon>
    </lineage>
</organism>
<dbReference type="InterPro" id="IPR050764">
    <property type="entry name" value="CbbQ/NirQ/NorQ/GpvN"/>
</dbReference>
<evidence type="ECO:0000256" key="1">
    <source>
        <dbReference type="SAM" id="MobiDB-lite"/>
    </source>
</evidence>
<dbReference type="PANTHER" id="PTHR42759">
    <property type="entry name" value="MOXR FAMILY PROTEIN"/>
    <property type="match status" value="1"/>
</dbReference>
<feature type="region of interest" description="Disordered" evidence="1">
    <location>
        <begin position="112"/>
        <end position="156"/>
    </location>
</feature>
<dbReference type="RefSeq" id="WP_307326449.1">
    <property type="nucleotide sequence ID" value="NZ_JAUSUG010000011.1"/>
</dbReference>
<gene>
    <name evidence="3" type="ORF">J2S74_002902</name>
</gene>
<evidence type="ECO:0000313" key="3">
    <source>
        <dbReference type="EMBL" id="MDQ0255520.1"/>
    </source>
</evidence>
<evidence type="ECO:0000313" key="4">
    <source>
        <dbReference type="Proteomes" id="UP001230005"/>
    </source>
</evidence>
<accession>A0ABT9ZZJ4</accession>
<sequence>MSKVQFKKVNIPGMTIENAKEKIPAHVTQVEKHASGVYKISFKKLEDPGYLEEKNGKYRFIHYCEANSKGSSCNHIALAAAIADMNGINVELVGFPKEPITLDLEEKDFEDVSESVGVIPPVKEEEEEEPSTLASTPKKSTPAKSTTSKPSKKRDWKKGWNEIQDYLHEQGITTRMILQIREKRQEICGSVQMTSMAVEPAQPKTPYMGETFGRAIRHILMGKDLILVGDKGSGKDTLISTIAWVLGLPLYLQTGNGDETKESIVGENTITQGAKGMEVAFKKSPFATSVEMGGLASYPELNMLSGDVTSIFHSVLDENRQLATQEGSIQRHDHNIFIGSINVGDQYSGVKKLNGAFKDRCAILKLPYVQDFRQMLIQKSGLTDSHALSFLEGVKGAIDDLIITEQQGEESKTVRGFIDAATYLHDYGVTFDTKKEVLEDFIINKTEDFEEQMAVRDMIRQKVWSDFPMSIEEEQYINGE</sequence>
<comment type="caution">
    <text evidence="3">The sequence shown here is derived from an EMBL/GenBank/DDBJ whole genome shotgun (WGS) entry which is preliminary data.</text>
</comment>
<dbReference type="InterPro" id="IPR011704">
    <property type="entry name" value="ATPase_dyneun-rel_AAA"/>
</dbReference>
<protein>
    <submittedName>
        <fullName evidence="3">MoxR-like ATPase</fullName>
    </submittedName>
</protein>
<dbReference type="InterPro" id="IPR027417">
    <property type="entry name" value="P-loop_NTPase"/>
</dbReference>
<name>A0ABT9ZZJ4_9BACI</name>
<dbReference type="Gene3D" id="3.40.50.300">
    <property type="entry name" value="P-loop containing nucleotide triphosphate hydrolases"/>
    <property type="match status" value="1"/>
</dbReference>